<organism evidence="1 2">
    <name type="scientific">Amycolatopsis coloradensis</name>
    <dbReference type="NCBI Taxonomy" id="76021"/>
    <lineage>
        <taxon>Bacteria</taxon>
        <taxon>Bacillati</taxon>
        <taxon>Actinomycetota</taxon>
        <taxon>Actinomycetes</taxon>
        <taxon>Pseudonocardiales</taxon>
        <taxon>Pseudonocardiaceae</taxon>
        <taxon>Amycolatopsis</taxon>
    </lineage>
</organism>
<dbReference type="Proteomes" id="UP000187486">
    <property type="component" value="Unassembled WGS sequence"/>
</dbReference>
<dbReference type="OrthoDB" id="3627103at2"/>
<dbReference type="AlphaFoldDB" id="A0A1R0KIP0"/>
<evidence type="ECO:0000313" key="1">
    <source>
        <dbReference type="EMBL" id="OLZ45682.1"/>
    </source>
</evidence>
<proteinExistence type="predicted"/>
<name>A0A1R0KIP0_9PSEU</name>
<comment type="caution">
    <text evidence="1">The sequence shown here is derived from an EMBL/GenBank/DDBJ whole genome shotgun (WGS) entry which is preliminary data.</text>
</comment>
<reference evidence="1 2" key="1">
    <citation type="submission" date="2016-01" db="EMBL/GenBank/DDBJ databases">
        <title>Amycolatopsis coloradensis genome sequencing and assembly.</title>
        <authorList>
            <person name="Mayilraj S."/>
        </authorList>
    </citation>
    <scope>NUCLEOTIDE SEQUENCE [LARGE SCALE GENOMIC DNA]</scope>
    <source>
        <strain evidence="1 2">DSM 44225</strain>
    </source>
</reference>
<keyword evidence="2" id="KW-1185">Reference proteome</keyword>
<protein>
    <submittedName>
        <fullName evidence="1">Uncharacterized protein</fullName>
    </submittedName>
</protein>
<dbReference type="EMBL" id="MQUQ01000019">
    <property type="protein sequence ID" value="OLZ45682.1"/>
    <property type="molecule type" value="Genomic_DNA"/>
</dbReference>
<sequence>MKVIDPEGREWEINRRFAPWRRWVQPFAILKGGYRHYEITADWTLYLKDLPNDREDSREGAEEGLVDKVATGLFGVAAALQALVEVPFSLLFGLALMPIRLLEMLCQGVAGSVAQAVRWFRKAPERVDVVGWNKDRTGLVSLAILKVHGDLAEPLATELRGLFRDRIMFDPGDPAVRGVLIRFGVRVERHRTLLRRRTAGITA</sequence>
<evidence type="ECO:0000313" key="2">
    <source>
        <dbReference type="Proteomes" id="UP000187486"/>
    </source>
</evidence>
<gene>
    <name evidence="1" type="ORF">BS329_32080</name>
</gene>
<accession>A0A1R0KIP0</accession>
<dbReference type="RefSeq" id="WP_076165528.1">
    <property type="nucleotide sequence ID" value="NZ_JBEZVB010000015.1"/>
</dbReference>